<gene>
    <name evidence="1" type="ORF">D3878_06355</name>
</gene>
<dbReference type="OrthoDB" id="5296002at2"/>
<dbReference type="EMBL" id="QYUQ01000002">
    <property type="protein sequence ID" value="RJG01251.1"/>
    <property type="molecule type" value="Genomic_DNA"/>
</dbReference>
<dbReference type="AlphaFoldDB" id="A0A3A3G003"/>
<reference evidence="2" key="1">
    <citation type="submission" date="2018-09" db="EMBL/GenBank/DDBJ databases">
        <authorList>
            <person name="Zhu H."/>
        </authorList>
    </citation>
    <scope>NUCLEOTIDE SEQUENCE [LARGE SCALE GENOMIC DNA]</scope>
    <source>
        <strain evidence="2">K1S02-23</strain>
    </source>
</reference>
<sequence length="316" mass="35200">MGFFTKIKKNTGSLAVSFLDDGICAAHIKRSAAARPAVELLAFYPSSMPPSATQLEKIGKDLHADGFACATVLNPGEYQLLTVEAPNVPQEELKTAMRWRLKDMLDFHIDDATIDVMDIPGDSNAPVRSRSMYAVAARNQIIEQRQVLFAQAKIPLNVIDIPEMAQRNIAQLLETEGRGIAFLSFGAYGGLLTVTYAGELYLSRHIEANLPQLDAADESQKNEWFDRITLELQRSLDHFDRQFHFITVARLVLGPMAQGGASLQQYLASNLYLPVEQLDLDAVLDMSRIPELAEIESQQRYFFTLGAALRLEEKVL</sequence>
<dbReference type="InterPro" id="IPR043129">
    <property type="entry name" value="ATPase_NBD"/>
</dbReference>
<comment type="caution">
    <text evidence="1">The sequence shown here is derived from an EMBL/GenBank/DDBJ whole genome shotgun (WGS) entry which is preliminary data.</text>
</comment>
<name>A0A3A3G003_9BURK</name>
<organism evidence="1 2">
    <name type="scientific">Noviherbaspirillum sedimenti</name>
    <dbReference type="NCBI Taxonomy" id="2320865"/>
    <lineage>
        <taxon>Bacteria</taxon>
        <taxon>Pseudomonadati</taxon>
        <taxon>Pseudomonadota</taxon>
        <taxon>Betaproteobacteria</taxon>
        <taxon>Burkholderiales</taxon>
        <taxon>Oxalobacteraceae</taxon>
        <taxon>Noviherbaspirillum</taxon>
    </lineage>
</organism>
<protein>
    <submittedName>
        <fullName evidence="1">Agglutinin biogenesis protein MshI</fullName>
    </submittedName>
</protein>
<proteinExistence type="predicted"/>
<dbReference type="Gene3D" id="3.30.1490.300">
    <property type="match status" value="1"/>
</dbReference>
<accession>A0A3A3G003</accession>
<evidence type="ECO:0000313" key="2">
    <source>
        <dbReference type="Proteomes" id="UP000266327"/>
    </source>
</evidence>
<dbReference type="Gene3D" id="3.30.420.40">
    <property type="match status" value="2"/>
</dbReference>
<dbReference type="SUPFAM" id="SSF53067">
    <property type="entry name" value="Actin-like ATPase domain"/>
    <property type="match status" value="1"/>
</dbReference>
<evidence type="ECO:0000313" key="1">
    <source>
        <dbReference type="EMBL" id="RJG01251.1"/>
    </source>
</evidence>
<keyword evidence="2" id="KW-1185">Reference proteome</keyword>
<dbReference type="RefSeq" id="WP_119784701.1">
    <property type="nucleotide sequence ID" value="NZ_QYUQ01000002.1"/>
</dbReference>
<dbReference type="Proteomes" id="UP000266327">
    <property type="component" value="Unassembled WGS sequence"/>
</dbReference>